<comment type="caution">
    <text evidence="2">The sequence shown here is derived from an EMBL/GenBank/DDBJ whole genome shotgun (WGS) entry which is preliminary data.</text>
</comment>
<organism evidence="2 3">
    <name type="scientific">Puccinia graminis f. sp. tritici</name>
    <dbReference type="NCBI Taxonomy" id="56615"/>
    <lineage>
        <taxon>Eukaryota</taxon>
        <taxon>Fungi</taxon>
        <taxon>Dikarya</taxon>
        <taxon>Basidiomycota</taxon>
        <taxon>Pucciniomycotina</taxon>
        <taxon>Pucciniomycetes</taxon>
        <taxon>Pucciniales</taxon>
        <taxon>Pucciniaceae</taxon>
        <taxon>Puccinia</taxon>
    </lineage>
</organism>
<gene>
    <name evidence="2" type="ORF">PGT21_020861</name>
</gene>
<evidence type="ECO:0000256" key="1">
    <source>
        <dbReference type="SAM" id="MobiDB-lite"/>
    </source>
</evidence>
<name>A0A5B0QBY9_PUCGR</name>
<evidence type="ECO:0000313" key="3">
    <source>
        <dbReference type="Proteomes" id="UP000324748"/>
    </source>
</evidence>
<feature type="region of interest" description="Disordered" evidence="1">
    <location>
        <begin position="1"/>
        <end position="72"/>
    </location>
</feature>
<feature type="compositionally biased region" description="Basic and acidic residues" evidence="1">
    <location>
        <begin position="16"/>
        <end position="40"/>
    </location>
</feature>
<protein>
    <submittedName>
        <fullName evidence="2">Uncharacterized protein</fullName>
    </submittedName>
</protein>
<dbReference type="AlphaFoldDB" id="A0A5B0QBY9"/>
<reference evidence="2 3" key="1">
    <citation type="submission" date="2019-05" db="EMBL/GenBank/DDBJ databases">
        <title>Emergence of the Ug99 lineage of the wheat stem rust pathogen through somatic hybridization.</title>
        <authorList>
            <person name="Li F."/>
            <person name="Upadhyaya N.M."/>
            <person name="Sperschneider J."/>
            <person name="Matny O."/>
            <person name="Nguyen-Phuc H."/>
            <person name="Mago R."/>
            <person name="Raley C."/>
            <person name="Miller M.E."/>
            <person name="Silverstein K.A.T."/>
            <person name="Henningsen E."/>
            <person name="Hirsch C.D."/>
            <person name="Visser B."/>
            <person name="Pretorius Z.A."/>
            <person name="Steffenson B.J."/>
            <person name="Schwessinger B."/>
            <person name="Dodds P.N."/>
            <person name="Figueroa M."/>
        </authorList>
    </citation>
    <scope>NUCLEOTIDE SEQUENCE [LARGE SCALE GENOMIC DNA]</scope>
    <source>
        <strain evidence="2">21-0</strain>
    </source>
</reference>
<dbReference type="Proteomes" id="UP000324748">
    <property type="component" value="Unassembled WGS sequence"/>
</dbReference>
<dbReference type="EMBL" id="VSWC01000027">
    <property type="protein sequence ID" value="KAA1110413.1"/>
    <property type="molecule type" value="Genomic_DNA"/>
</dbReference>
<dbReference type="OrthoDB" id="10676613at2759"/>
<evidence type="ECO:0000313" key="2">
    <source>
        <dbReference type="EMBL" id="KAA1110413.1"/>
    </source>
</evidence>
<feature type="compositionally biased region" description="Polar residues" evidence="1">
    <location>
        <begin position="1"/>
        <end position="15"/>
    </location>
</feature>
<proteinExistence type="predicted"/>
<accession>A0A5B0QBY9</accession>
<sequence>MSNQSGDMSTPSASTHAEEAGDKATQDIGHETKMTGRIWDRTGATGVTSAGEGNTAAELPPAEEVVSDSSRNPLPARLIGVGTIATVPTSVTAGALASTLMIRIHYDPWIFDHIHRLANPRRIRSNDDYVPNQYYYMDIGARSISYEAFKKKAYKRFGSVSAEHDVVGILKVEERLGHLVWMGRITDRDSYWAVDFYEFPAKYPAFRRRLLNTTRRLRGEVRIKHSEAFLEESMRRPVGHQTDDEVTDEDVALAEVRLKQRWIGPRPAADFPCACFQGLEVTDPHSEADVRTQIVPQDAAVSSHGPGDIDAERAAKRARWYPASVEVSMEEFFYVCHLRTDDVHTMEVMENNDFYHWSAFKGMSAIELVNTGFRAGVARLIVNGVRSIAMQVDAQASPSA</sequence>
<keyword evidence="3" id="KW-1185">Reference proteome</keyword>